<dbReference type="KEGG" id="bpsp:AH67_08355"/>
<dbReference type="NCBIfam" id="TIGR02104">
    <property type="entry name" value="pulA_typeI"/>
    <property type="match status" value="1"/>
</dbReference>
<gene>
    <name evidence="3" type="ORF">AH67_08355</name>
</gene>
<dbReference type="Proteomes" id="UP000030636">
    <property type="component" value="Chromosome"/>
</dbReference>
<dbReference type="SUPFAM" id="SSF51445">
    <property type="entry name" value="(Trans)glycosidases"/>
    <property type="match status" value="1"/>
</dbReference>
<dbReference type="EMBL" id="CP007457">
    <property type="protein sequence ID" value="AIZ16907.1"/>
    <property type="molecule type" value="Genomic_DNA"/>
</dbReference>
<dbReference type="STRING" id="1447715.AH67_08355"/>
<dbReference type="InterPro" id="IPR004193">
    <property type="entry name" value="Glyco_hydro_13_N"/>
</dbReference>
<evidence type="ECO:0000256" key="1">
    <source>
        <dbReference type="ARBA" id="ARBA00008061"/>
    </source>
</evidence>
<dbReference type="RefSeq" id="WP_039172693.1">
    <property type="nucleotide sequence ID" value="NZ_CP007457.1"/>
</dbReference>
<dbReference type="InterPro" id="IPR011840">
    <property type="entry name" value="PulA_typeI"/>
</dbReference>
<dbReference type="GO" id="GO:0004553">
    <property type="term" value="F:hydrolase activity, hydrolyzing O-glycosyl compounds"/>
    <property type="evidence" value="ECO:0007669"/>
    <property type="project" value="InterPro"/>
</dbReference>
<feature type="domain" description="Glycosyl hydrolase family 13 catalytic" evidence="2">
    <location>
        <begin position="152"/>
        <end position="567"/>
    </location>
</feature>
<evidence type="ECO:0000313" key="4">
    <source>
        <dbReference type="Proteomes" id="UP000030636"/>
    </source>
</evidence>
<dbReference type="GO" id="GO:0005975">
    <property type="term" value="P:carbohydrate metabolic process"/>
    <property type="evidence" value="ECO:0007669"/>
    <property type="project" value="InterPro"/>
</dbReference>
<dbReference type="Gene3D" id="2.60.40.10">
    <property type="entry name" value="Immunoglobulins"/>
    <property type="match status" value="1"/>
</dbReference>
<comment type="similarity">
    <text evidence="1">Belongs to the glycosyl hydrolase 13 family.</text>
</comment>
<protein>
    <submittedName>
        <fullName evidence="3">Pullulanase</fullName>
    </submittedName>
</protein>
<dbReference type="HOGENOM" id="CLU_004744_4_1_11"/>
<dbReference type="Pfam" id="PF00128">
    <property type="entry name" value="Alpha-amylase"/>
    <property type="match status" value="1"/>
</dbReference>
<dbReference type="InterPro" id="IPR006047">
    <property type="entry name" value="GH13_cat_dom"/>
</dbReference>
<accession>A0A0A7I9I0</accession>
<sequence length="683" mass="75040">MIQAFEPLSEGLEPGVAEPFPLCLERQLGAEVTESGTQFALWAPSAKAVTLRLFTCGSQQQTGDRLIESVAMQLQDDGAWTAAFDRNLDGVYYDFIVDFADGASFRSADPWARAAGINGRRSMVVDLPRTDPEGWAGDERPHTPLSETMVWEAHVGSFSNNPHGGFPKEHQGKFLAFTDAQTSLDGGGTFPTGIAYLKRLGVTAVQLLPFYDYGSVDESDARQFNWGYDPLNYNVPEGSFSTDPYDGAVRITECKRMIQALHAAGFKVIMDVVYNHMYSADNWFERTVPGYFMRRNEDGTLSNGSGCGDDMATEREMFRRFIVESVTYWAREYHIDGFRFDLMGLIDVTTMNAIRASLDALPGGREIIMYGEPWAAASTTTLAGTDLADKQGLRLLDPRIGHFCDRTRDAIKGHVFYSELKGYVNGDARTNKPLIELAADAWRAPETNEGNAGQIVQYVSAHDDLTLWDKLSMSMFGADNAVNLQALYEAEPGEQTERVLEANKLAAGIIYTAAGLPFMLSGEEFGKTKHGNDNSFDSGKEVNQIDWVRAARMGDLLDFYRTLIALRRANPDWFSAEHIAVEAPGDTVAYRVHDTAVLINPGHDDAALDARALEQAYADDAHDNLPAAPAGTQSAQPPAWTCVLDSTSAEPARPTLAAVRPDGVFPMPARTLTIWKRTPNTGA</sequence>
<dbReference type="PANTHER" id="PTHR43002">
    <property type="entry name" value="GLYCOGEN DEBRANCHING ENZYME"/>
    <property type="match status" value="1"/>
</dbReference>
<proteinExistence type="inferred from homology"/>
<dbReference type="InterPro" id="IPR017853">
    <property type="entry name" value="GH"/>
</dbReference>
<keyword evidence="4" id="KW-1185">Reference proteome</keyword>
<dbReference type="AlphaFoldDB" id="A0A0A7I9I0"/>
<evidence type="ECO:0000259" key="2">
    <source>
        <dbReference type="SMART" id="SM00642"/>
    </source>
</evidence>
<organism evidence="3 4">
    <name type="scientific">Bifidobacterium pseudolongum PV8-2</name>
    <dbReference type="NCBI Taxonomy" id="1447715"/>
    <lineage>
        <taxon>Bacteria</taxon>
        <taxon>Bacillati</taxon>
        <taxon>Actinomycetota</taxon>
        <taxon>Actinomycetes</taxon>
        <taxon>Bifidobacteriales</taxon>
        <taxon>Bifidobacteriaceae</taxon>
        <taxon>Bifidobacterium</taxon>
    </lineage>
</organism>
<dbReference type="Pfam" id="PF02922">
    <property type="entry name" value="CBM_48"/>
    <property type="match status" value="1"/>
</dbReference>
<dbReference type="InterPro" id="IPR013783">
    <property type="entry name" value="Ig-like_fold"/>
</dbReference>
<dbReference type="SUPFAM" id="SSF81296">
    <property type="entry name" value="E set domains"/>
    <property type="match status" value="1"/>
</dbReference>
<dbReference type="Gene3D" id="3.20.20.80">
    <property type="entry name" value="Glycosidases"/>
    <property type="match status" value="1"/>
</dbReference>
<dbReference type="OrthoDB" id="9805159at2"/>
<dbReference type="CDD" id="cd02860">
    <property type="entry name" value="E_set_Pullulanase"/>
    <property type="match status" value="1"/>
</dbReference>
<reference evidence="3 4" key="1">
    <citation type="journal article" date="2015" name="Genome Announc.">
        <title>Bifidobacterium pseudolongum Strain PV8-2, Isolated from a Stool Sample of an Anemic Kenyan Infant.</title>
        <authorList>
            <person name="Vazquez-Gutierrez P."/>
            <person name="Lacroix C."/>
            <person name="Chassard C."/>
            <person name="Klumpp J."/>
            <person name="Stevens M.J."/>
            <person name="Jans C."/>
        </authorList>
    </citation>
    <scope>NUCLEOTIDE SEQUENCE [LARGE SCALE GENOMIC DNA]</scope>
    <source>
        <strain evidence="3 4">PV8-2</strain>
    </source>
</reference>
<dbReference type="InterPro" id="IPR014756">
    <property type="entry name" value="Ig_E-set"/>
</dbReference>
<name>A0A0A7I9I0_9BIFI</name>
<dbReference type="SMART" id="SM00642">
    <property type="entry name" value="Aamy"/>
    <property type="match status" value="1"/>
</dbReference>
<evidence type="ECO:0000313" key="3">
    <source>
        <dbReference type="EMBL" id="AIZ16907.1"/>
    </source>
</evidence>
<dbReference type="CDD" id="cd11341">
    <property type="entry name" value="AmyAc_Pullulanase_LD-like"/>
    <property type="match status" value="1"/>
</dbReference>